<dbReference type="Pfam" id="PF04149">
    <property type="entry name" value="DUF397"/>
    <property type="match status" value="1"/>
</dbReference>
<dbReference type="InterPro" id="IPR007278">
    <property type="entry name" value="DUF397"/>
</dbReference>
<dbReference type="RefSeq" id="WP_387889336.1">
    <property type="nucleotide sequence ID" value="NZ_JBIAWJ010000013.1"/>
</dbReference>
<keyword evidence="4" id="KW-1185">Reference proteome</keyword>
<feature type="region of interest" description="Disordered" evidence="1">
    <location>
        <begin position="1"/>
        <end position="29"/>
    </location>
</feature>
<proteinExistence type="predicted"/>
<evidence type="ECO:0000313" key="4">
    <source>
        <dbReference type="Proteomes" id="UP001602058"/>
    </source>
</evidence>
<sequence length="79" mass="8531">MTEEHTLPDASVLKGWRKSSHSGGNEGDCLEVLDNHPHAVPVRDSKTPQGPALVFGRPAWSAFVTDLTDLTHLTALADK</sequence>
<feature type="domain" description="DUF397" evidence="2">
    <location>
        <begin position="15"/>
        <end position="67"/>
    </location>
</feature>
<accession>A0ABW6UM19</accession>
<organism evidence="3 4">
    <name type="scientific">Streptomyces bluensis</name>
    <dbReference type="NCBI Taxonomy" id="33897"/>
    <lineage>
        <taxon>Bacteria</taxon>
        <taxon>Bacillati</taxon>
        <taxon>Actinomycetota</taxon>
        <taxon>Actinomycetes</taxon>
        <taxon>Kitasatosporales</taxon>
        <taxon>Streptomycetaceae</taxon>
        <taxon>Streptomyces</taxon>
    </lineage>
</organism>
<comment type="caution">
    <text evidence="3">The sequence shown here is derived from an EMBL/GenBank/DDBJ whole genome shotgun (WGS) entry which is preliminary data.</text>
</comment>
<protein>
    <submittedName>
        <fullName evidence="3">DUF397 domain-containing protein</fullName>
    </submittedName>
</protein>
<gene>
    <name evidence="3" type="ORF">ACFY1D_24135</name>
</gene>
<evidence type="ECO:0000313" key="3">
    <source>
        <dbReference type="EMBL" id="MFF4524485.1"/>
    </source>
</evidence>
<dbReference type="Proteomes" id="UP001602058">
    <property type="component" value="Unassembled WGS sequence"/>
</dbReference>
<reference evidence="3 4" key="1">
    <citation type="submission" date="2024-10" db="EMBL/GenBank/DDBJ databases">
        <title>The Natural Products Discovery Center: Release of the First 8490 Sequenced Strains for Exploring Actinobacteria Biosynthetic Diversity.</title>
        <authorList>
            <person name="Kalkreuter E."/>
            <person name="Kautsar S.A."/>
            <person name="Yang D."/>
            <person name="Bader C.D."/>
            <person name="Teijaro C.N."/>
            <person name="Fluegel L."/>
            <person name="Davis C.M."/>
            <person name="Simpson J.R."/>
            <person name="Lauterbach L."/>
            <person name="Steele A.D."/>
            <person name="Gui C."/>
            <person name="Meng S."/>
            <person name="Li G."/>
            <person name="Viehrig K."/>
            <person name="Ye F."/>
            <person name="Su P."/>
            <person name="Kiefer A.F."/>
            <person name="Nichols A."/>
            <person name="Cepeda A.J."/>
            <person name="Yan W."/>
            <person name="Fan B."/>
            <person name="Jiang Y."/>
            <person name="Adhikari A."/>
            <person name="Zheng C.-J."/>
            <person name="Schuster L."/>
            <person name="Cowan T.M."/>
            <person name="Smanski M.J."/>
            <person name="Chevrette M.G."/>
            <person name="De Carvalho L.P.S."/>
            <person name="Shen B."/>
        </authorList>
    </citation>
    <scope>NUCLEOTIDE SEQUENCE [LARGE SCALE GENOMIC DNA]</scope>
    <source>
        <strain evidence="3 4">NPDC001390</strain>
    </source>
</reference>
<name>A0ABW6UM19_9ACTN</name>
<dbReference type="EMBL" id="JBIAWJ010000013">
    <property type="protein sequence ID" value="MFF4524485.1"/>
    <property type="molecule type" value="Genomic_DNA"/>
</dbReference>
<evidence type="ECO:0000256" key="1">
    <source>
        <dbReference type="SAM" id="MobiDB-lite"/>
    </source>
</evidence>
<evidence type="ECO:0000259" key="2">
    <source>
        <dbReference type="Pfam" id="PF04149"/>
    </source>
</evidence>